<dbReference type="PROSITE" id="PS50949">
    <property type="entry name" value="HTH_GNTR"/>
    <property type="match status" value="1"/>
</dbReference>
<feature type="domain" description="HTH gntR-type" evidence="4">
    <location>
        <begin position="13"/>
        <end position="80"/>
    </location>
</feature>
<dbReference type="InterPro" id="IPR050679">
    <property type="entry name" value="Bact_HTH_transcr_reg"/>
</dbReference>
<dbReference type="GO" id="GO:0003700">
    <property type="term" value="F:DNA-binding transcription factor activity"/>
    <property type="evidence" value="ECO:0007669"/>
    <property type="project" value="InterPro"/>
</dbReference>
<evidence type="ECO:0000256" key="3">
    <source>
        <dbReference type="ARBA" id="ARBA00023163"/>
    </source>
</evidence>
<accession>A0A6J4IGM4</accession>
<dbReference type="InterPro" id="IPR028978">
    <property type="entry name" value="Chorismate_lyase_/UTRA_dom_sf"/>
</dbReference>
<protein>
    <recommendedName>
        <fullName evidence="4">HTH gntR-type domain-containing protein</fullName>
    </recommendedName>
</protein>
<keyword evidence="1" id="KW-0805">Transcription regulation</keyword>
<keyword evidence="3" id="KW-0804">Transcription</keyword>
<dbReference type="SUPFAM" id="SSF64288">
    <property type="entry name" value="Chorismate lyase-like"/>
    <property type="match status" value="1"/>
</dbReference>
<dbReference type="Pfam" id="PF00392">
    <property type="entry name" value="GntR"/>
    <property type="match status" value="1"/>
</dbReference>
<sequence>MRNASFSAVNRRAISARRLRDLLRAEILRNDHPQGTMPSETELAARHGVSRNTVREALALLRREGLVDRVQGVGTFVVRHKTPHQFDQVQSWRGGGVHHEVLAMEPVPAGALVAAALGAEEGDPVLLLERRTMLEATPLALWTTYLPEDVGQRLQEPGVDLSGDFYDMLEGALGTHVAGVQSTTEAVLSDGDVALLLGVPESWPLLLVERTVVDVSGRVVEFGFGRLRGDRVSLKSWRGRRETRSCPVPRAVAG</sequence>
<organism evidence="5">
    <name type="scientific">uncultured Acidimicrobiales bacterium</name>
    <dbReference type="NCBI Taxonomy" id="310071"/>
    <lineage>
        <taxon>Bacteria</taxon>
        <taxon>Bacillati</taxon>
        <taxon>Actinomycetota</taxon>
        <taxon>Acidimicrobiia</taxon>
        <taxon>Acidimicrobiales</taxon>
        <taxon>environmental samples</taxon>
    </lineage>
</organism>
<evidence type="ECO:0000256" key="2">
    <source>
        <dbReference type="ARBA" id="ARBA00023125"/>
    </source>
</evidence>
<dbReference type="GO" id="GO:0045892">
    <property type="term" value="P:negative regulation of DNA-templated transcription"/>
    <property type="evidence" value="ECO:0007669"/>
    <property type="project" value="TreeGrafter"/>
</dbReference>
<dbReference type="InterPro" id="IPR036388">
    <property type="entry name" value="WH-like_DNA-bd_sf"/>
</dbReference>
<reference evidence="5" key="1">
    <citation type="submission" date="2020-02" db="EMBL/GenBank/DDBJ databases">
        <authorList>
            <person name="Meier V. D."/>
        </authorList>
    </citation>
    <scope>NUCLEOTIDE SEQUENCE</scope>
    <source>
        <strain evidence="5">AVDCRST_MAG50</strain>
    </source>
</reference>
<dbReference type="CDD" id="cd07377">
    <property type="entry name" value="WHTH_GntR"/>
    <property type="match status" value="1"/>
</dbReference>
<dbReference type="Gene3D" id="3.40.1410.10">
    <property type="entry name" value="Chorismate lyase-like"/>
    <property type="match status" value="1"/>
</dbReference>
<dbReference type="SMART" id="SM00345">
    <property type="entry name" value="HTH_GNTR"/>
    <property type="match status" value="1"/>
</dbReference>
<dbReference type="PANTHER" id="PTHR44846:SF17">
    <property type="entry name" value="GNTR-FAMILY TRANSCRIPTIONAL REGULATOR"/>
    <property type="match status" value="1"/>
</dbReference>
<dbReference type="EMBL" id="CADCTF010000104">
    <property type="protein sequence ID" value="CAA9249729.1"/>
    <property type="molecule type" value="Genomic_DNA"/>
</dbReference>
<dbReference type="Gene3D" id="1.10.10.10">
    <property type="entry name" value="Winged helix-like DNA-binding domain superfamily/Winged helix DNA-binding domain"/>
    <property type="match status" value="1"/>
</dbReference>
<evidence type="ECO:0000313" key="5">
    <source>
        <dbReference type="EMBL" id="CAA9249729.1"/>
    </source>
</evidence>
<dbReference type="Pfam" id="PF07702">
    <property type="entry name" value="UTRA"/>
    <property type="match status" value="1"/>
</dbReference>
<evidence type="ECO:0000259" key="4">
    <source>
        <dbReference type="PROSITE" id="PS50949"/>
    </source>
</evidence>
<dbReference type="PANTHER" id="PTHR44846">
    <property type="entry name" value="MANNOSYL-D-GLYCERATE TRANSPORT/METABOLISM SYSTEM REPRESSOR MNGR-RELATED"/>
    <property type="match status" value="1"/>
</dbReference>
<dbReference type="InterPro" id="IPR036390">
    <property type="entry name" value="WH_DNA-bd_sf"/>
</dbReference>
<keyword evidence="2" id="KW-0238">DNA-binding</keyword>
<dbReference type="InterPro" id="IPR000524">
    <property type="entry name" value="Tscrpt_reg_HTH_GntR"/>
</dbReference>
<dbReference type="SMART" id="SM00866">
    <property type="entry name" value="UTRA"/>
    <property type="match status" value="1"/>
</dbReference>
<dbReference type="PRINTS" id="PR00035">
    <property type="entry name" value="HTHGNTR"/>
</dbReference>
<name>A0A6J4IGM4_9ACTN</name>
<dbReference type="GO" id="GO:0003677">
    <property type="term" value="F:DNA binding"/>
    <property type="evidence" value="ECO:0007669"/>
    <property type="project" value="UniProtKB-KW"/>
</dbReference>
<dbReference type="SUPFAM" id="SSF46785">
    <property type="entry name" value="Winged helix' DNA-binding domain"/>
    <property type="match status" value="1"/>
</dbReference>
<evidence type="ECO:0000256" key="1">
    <source>
        <dbReference type="ARBA" id="ARBA00023015"/>
    </source>
</evidence>
<gene>
    <name evidence="5" type="ORF">AVDCRST_MAG50-2535</name>
</gene>
<dbReference type="InterPro" id="IPR011663">
    <property type="entry name" value="UTRA"/>
</dbReference>
<proteinExistence type="predicted"/>
<dbReference type="AlphaFoldDB" id="A0A6J4IGM4"/>